<dbReference type="RefSeq" id="WP_091548994.1">
    <property type="nucleotide sequence ID" value="NZ_FONY01000043.1"/>
</dbReference>
<evidence type="ECO:0000256" key="4">
    <source>
        <dbReference type="ARBA" id="ARBA00022553"/>
    </source>
</evidence>
<protein>
    <recommendedName>
        <fullName evidence="3">histidine kinase</fullName>
        <ecNumber evidence="3">2.7.13.3</ecNumber>
    </recommendedName>
</protein>
<sequence>MNLKQRFSILFSLLFSIILGIACFFIYALFADYRMEEFKDRLAEKAETTIKLLLEVQEVDEQLLKIIDQNSIHKLYDEKVLIFNDKQELVYSSFDDAPIRWDKEDLDFLKIHGAFFRTYSNYEVYGMYYDSNRKDYFALVTAEDKYGKRKLDYLKYLLVATFISGTVLVWFLSFYLSKKGLKPLDNVRIQISEITDKNLNIRLPISSKNNEINALSKSFNQMIDRIERAYQSQKEFTGNASHELRTPITRIVTQLENILKTEDLALQVRQTLQRISEDTYQLSDLVSSLLLLSKIDYQTESQNFQTIRLDELIFACLPSLQSQYPYIKVQFEIENQSNDEINLEVKGDENLLKIAISNLLKNACKYSDNQQIDCVICQTETALQLIIRNSGETPQKIEINELFTPFKRGQNAKHKTGSGLGLMIAKRIFQYHQAQIDFEIPAKNLNQLRVCFLISEIKNGHY</sequence>
<evidence type="ECO:0000259" key="12">
    <source>
        <dbReference type="PROSITE" id="PS50885"/>
    </source>
</evidence>
<dbReference type="STRING" id="1003.SAMN04488541_10437"/>
<dbReference type="InterPro" id="IPR003594">
    <property type="entry name" value="HATPase_dom"/>
</dbReference>
<feature type="domain" description="HAMP" evidence="12">
    <location>
        <begin position="178"/>
        <end position="231"/>
    </location>
</feature>
<feature type="domain" description="Histidine kinase" evidence="11">
    <location>
        <begin position="239"/>
        <end position="456"/>
    </location>
</feature>
<keyword evidence="5" id="KW-0808">Transferase</keyword>
<dbReference type="EC" id="2.7.13.3" evidence="3"/>
<dbReference type="Pfam" id="PF02518">
    <property type="entry name" value="HATPase_c"/>
    <property type="match status" value="1"/>
</dbReference>
<evidence type="ECO:0000256" key="1">
    <source>
        <dbReference type="ARBA" id="ARBA00000085"/>
    </source>
</evidence>
<reference evidence="13 14" key="1">
    <citation type="submission" date="2016-10" db="EMBL/GenBank/DDBJ databases">
        <authorList>
            <person name="de Groot N.N."/>
        </authorList>
    </citation>
    <scope>NUCLEOTIDE SEQUENCE [LARGE SCALE GENOMIC DNA]</scope>
    <source>
        <strain>GEY</strain>
        <strain evidence="14">DSM 9560</strain>
    </source>
</reference>
<evidence type="ECO:0000256" key="8">
    <source>
        <dbReference type="ARBA" id="ARBA00022989"/>
    </source>
</evidence>
<dbReference type="EMBL" id="FONY01000043">
    <property type="protein sequence ID" value="SFF50249.1"/>
    <property type="molecule type" value="Genomic_DNA"/>
</dbReference>
<evidence type="ECO:0000256" key="9">
    <source>
        <dbReference type="ARBA" id="ARBA00023012"/>
    </source>
</evidence>
<dbReference type="PROSITE" id="PS50885">
    <property type="entry name" value="HAMP"/>
    <property type="match status" value="1"/>
</dbReference>
<evidence type="ECO:0000256" key="10">
    <source>
        <dbReference type="SAM" id="Phobius"/>
    </source>
</evidence>
<gene>
    <name evidence="13" type="ORF">SAMN04488541_10437</name>
</gene>
<evidence type="ECO:0000259" key="11">
    <source>
        <dbReference type="PROSITE" id="PS50109"/>
    </source>
</evidence>
<comment type="subcellular location">
    <subcellularLocation>
        <location evidence="2">Membrane</location>
    </subcellularLocation>
</comment>
<dbReference type="PROSITE" id="PS50109">
    <property type="entry name" value="HIS_KIN"/>
    <property type="match status" value="1"/>
</dbReference>
<name>A0A1I2J7B1_9BACT</name>
<keyword evidence="8 10" id="KW-1133">Transmembrane helix</keyword>
<dbReference type="Gene3D" id="1.10.287.130">
    <property type="match status" value="1"/>
</dbReference>
<accession>A0A1I2J7B1</accession>
<dbReference type="SMART" id="SM00304">
    <property type="entry name" value="HAMP"/>
    <property type="match status" value="1"/>
</dbReference>
<dbReference type="InterPro" id="IPR036890">
    <property type="entry name" value="HATPase_C_sf"/>
</dbReference>
<keyword evidence="4" id="KW-0597">Phosphoprotein</keyword>
<comment type="catalytic activity">
    <reaction evidence="1">
        <text>ATP + protein L-histidine = ADP + protein N-phospho-L-histidine.</text>
        <dbReference type="EC" id="2.7.13.3"/>
    </reaction>
</comment>
<keyword evidence="10" id="KW-0472">Membrane</keyword>
<dbReference type="SUPFAM" id="SSF47384">
    <property type="entry name" value="Homodimeric domain of signal transducing histidine kinase"/>
    <property type="match status" value="1"/>
</dbReference>
<evidence type="ECO:0000256" key="7">
    <source>
        <dbReference type="ARBA" id="ARBA00022777"/>
    </source>
</evidence>
<dbReference type="CDD" id="cd06225">
    <property type="entry name" value="HAMP"/>
    <property type="match status" value="1"/>
</dbReference>
<dbReference type="SMART" id="SM00388">
    <property type="entry name" value="HisKA"/>
    <property type="match status" value="1"/>
</dbReference>
<keyword evidence="6 10" id="KW-0812">Transmembrane</keyword>
<dbReference type="GO" id="GO:0005886">
    <property type="term" value="C:plasma membrane"/>
    <property type="evidence" value="ECO:0007669"/>
    <property type="project" value="TreeGrafter"/>
</dbReference>
<organism evidence="13 14">
    <name type="scientific">Thermoflexibacter ruber</name>
    <dbReference type="NCBI Taxonomy" id="1003"/>
    <lineage>
        <taxon>Bacteria</taxon>
        <taxon>Pseudomonadati</taxon>
        <taxon>Bacteroidota</taxon>
        <taxon>Cytophagia</taxon>
        <taxon>Cytophagales</taxon>
        <taxon>Thermoflexibacteraceae</taxon>
        <taxon>Thermoflexibacter</taxon>
    </lineage>
</organism>
<dbReference type="InterPro" id="IPR003660">
    <property type="entry name" value="HAMP_dom"/>
</dbReference>
<dbReference type="CDD" id="cd00082">
    <property type="entry name" value="HisKA"/>
    <property type="match status" value="1"/>
</dbReference>
<evidence type="ECO:0000256" key="5">
    <source>
        <dbReference type="ARBA" id="ARBA00022679"/>
    </source>
</evidence>
<evidence type="ECO:0000256" key="3">
    <source>
        <dbReference type="ARBA" id="ARBA00012438"/>
    </source>
</evidence>
<dbReference type="Pfam" id="PF00672">
    <property type="entry name" value="HAMP"/>
    <property type="match status" value="1"/>
</dbReference>
<evidence type="ECO:0000256" key="2">
    <source>
        <dbReference type="ARBA" id="ARBA00004370"/>
    </source>
</evidence>
<dbReference type="PANTHER" id="PTHR45436:SF5">
    <property type="entry name" value="SENSOR HISTIDINE KINASE TRCS"/>
    <property type="match status" value="1"/>
</dbReference>
<dbReference type="AlphaFoldDB" id="A0A1I2J7B1"/>
<dbReference type="InterPro" id="IPR003661">
    <property type="entry name" value="HisK_dim/P_dom"/>
</dbReference>
<evidence type="ECO:0000313" key="14">
    <source>
        <dbReference type="Proteomes" id="UP000199513"/>
    </source>
</evidence>
<keyword evidence="14" id="KW-1185">Reference proteome</keyword>
<dbReference type="Pfam" id="PF00512">
    <property type="entry name" value="HisKA"/>
    <property type="match status" value="1"/>
</dbReference>
<dbReference type="InterPro" id="IPR036097">
    <property type="entry name" value="HisK_dim/P_sf"/>
</dbReference>
<proteinExistence type="predicted"/>
<dbReference type="Proteomes" id="UP000199513">
    <property type="component" value="Unassembled WGS sequence"/>
</dbReference>
<dbReference type="Gene3D" id="6.10.340.10">
    <property type="match status" value="1"/>
</dbReference>
<evidence type="ECO:0000256" key="6">
    <source>
        <dbReference type="ARBA" id="ARBA00022692"/>
    </source>
</evidence>
<feature type="transmembrane region" description="Helical" evidence="10">
    <location>
        <begin position="6"/>
        <end position="30"/>
    </location>
</feature>
<dbReference type="OrthoDB" id="1522504at2"/>
<dbReference type="SUPFAM" id="SSF158472">
    <property type="entry name" value="HAMP domain-like"/>
    <property type="match status" value="1"/>
</dbReference>
<dbReference type="InterPro" id="IPR005467">
    <property type="entry name" value="His_kinase_dom"/>
</dbReference>
<dbReference type="SMART" id="SM00387">
    <property type="entry name" value="HATPase_c"/>
    <property type="match status" value="1"/>
</dbReference>
<dbReference type="PROSITE" id="PS51257">
    <property type="entry name" value="PROKAR_LIPOPROTEIN"/>
    <property type="match status" value="1"/>
</dbReference>
<keyword evidence="9" id="KW-0902">Two-component regulatory system</keyword>
<dbReference type="Gene3D" id="3.30.565.10">
    <property type="entry name" value="Histidine kinase-like ATPase, C-terminal domain"/>
    <property type="match status" value="1"/>
</dbReference>
<dbReference type="InterPro" id="IPR050428">
    <property type="entry name" value="TCS_sensor_his_kinase"/>
</dbReference>
<feature type="transmembrane region" description="Helical" evidence="10">
    <location>
        <begin position="156"/>
        <end position="176"/>
    </location>
</feature>
<keyword evidence="7 13" id="KW-0418">Kinase</keyword>
<dbReference type="GO" id="GO:0000155">
    <property type="term" value="F:phosphorelay sensor kinase activity"/>
    <property type="evidence" value="ECO:0007669"/>
    <property type="project" value="InterPro"/>
</dbReference>
<dbReference type="PANTHER" id="PTHR45436">
    <property type="entry name" value="SENSOR HISTIDINE KINASE YKOH"/>
    <property type="match status" value="1"/>
</dbReference>
<dbReference type="SUPFAM" id="SSF55874">
    <property type="entry name" value="ATPase domain of HSP90 chaperone/DNA topoisomerase II/histidine kinase"/>
    <property type="match status" value="1"/>
</dbReference>
<evidence type="ECO:0000313" key="13">
    <source>
        <dbReference type="EMBL" id="SFF50249.1"/>
    </source>
</evidence>